<sequence length="887" mass="98695">MTALALSHTFLRRTVGLLASLTIVVSSGLVAVADEPIAVPAQPMLSQVHRLTEALDVIGKPISEADREMLQAARQLKSDHQVTQAVEKIFDPLCLVTVRVPHSGPVNVQPGAAKPELLEQGWRTFLVKVFNPHGRTGRLFVESPNARPLPYAPESEVGSRWMQVSSFEGQPMRANLSGLAIEYRIIQIYSRDAGPKSAILEFNVTGDPNGDRDLIREWRFDESTDGWNAMNQVDVRQDEGALLFDSNGPDPFMGSEVQAEGGPMVLRFWAQTEAEGIGQMYWWTKDVSYATPDRIANFILEPGVAHLYEIPFHVDGELAGVRLDPLMKPGTMRIDWIDLYSAERTENWVKHELNFACEPATQVTFRVIDEEGLPAVAKFEVRDDEGRIYPAQSKRLAPDFFFQRHIYRADGESLPLPPGQYTITCSRGPETIPETQTITVDEQPIELVYRVRRWVDPSTLGWWSGDHHIHAAGCLHYDNPTQGVKPNDMIRHIMGEDLKVGCCLTWGPCFDYQKRFFTGEVAEQSEYPYTLRYDVEVSGFGSHMSGHLNLLNLKQQIYPGGESKDHWPTLGLNTLRWAKSQGAVCGPAHSSIGLNRFVGRLPETEGKDGEHQLPNYNIPAYDGIGANEFIVDVTHQVPGPDGKLIPAVDFISAMNTERVAEWNMWYHVLNCGLRVAVSGETDFPCVSGERVGIGRVYAQVDGELTFAKWVQSIANGRSYVSDGFCHLLGFEASNASGDQVQLGIKGSELSVKAGETANFSVDASALLEYTEATEVELIVNGQLMARQTLPTDGSLETLSFDHQFDESGWVALRVFPHAHTNPIYVVVDGTPIRGPIESVRWCLAGVEQCWKSKRDTYAAAEQADAKAAYDHAREFYQSLLRLYSNDD</sequence>
<gene>
    <name evidence="1" type="ORF">QTN89_27285</name>
</gene>
<evidence type="ECO:0000313" key="2">
    <source>
        <dbReference type="Proteomes" id="UP001239462"/>
    </source>
</evidence>
<evidence type="ECO:0000313" key="1">
    <source>
        <dbReference type="EMBL" id="MDM4019189.1"/>
    </source>
</evidence>
<proteinExistence type="predicted"/>
<dbReference type="EMBL" id="JASZZN010000033">
    <property type="protein sequence ID" value="MDM4019189.1"/>
    <property type="molecule type" value="Genomic_DNA"/>
</dbReference>
<keyword evidence="2" id="KW-1185">Reference proteome</keyword>
<organism evidence="1 2">
    <name type="scientific">Roseiconus lacunae</name>
    <dbReference type="NCBI Taxonomy" id="2605694"/>
    <lineage>
        <taxon>Bacteria</taxon>
        <taxon>Pseudomonadati</taxon>
        <taxon>Planctomycetota</taxon>
        <taxon>Planctomycetia</taxon>
        <taxon>Pirellulales</taxon>
        <taxon>Pirellulaceae</taxon>
        <taxon>Roseiconus</taxon>
    </lineage>
</organism>
<accession>A0ABT7PSE2</accession>
<reference evidence="1 2" key="1">
    <citation type="submission" date="2023-06" db="EMBL/GenBank/DDBJ databases">
        <title>Roseiconus lacunae JC819 isolated from Gulf of Mannar region, Tamil Nadu.</title>
        <authorList>
            <person name="Pk S."/>
            <person name="Ch S."/>
            <person name="Ch V.R."/>
        </authorList>
    </citation>
    <scope>NUCLEOTIDE SEQUENCE [LARGE SCALE GENOMIC DNA]</scope>
    <source>
        <strain evidence="1 2">JC819</strain>
    </source>
</reference>
<dbReference type="Proteomes" id="UP001239462">
    <property type="component" value="Unassembled WGS sequence"/>
</dbReference>
<dbReference type="RefSeq" id="WP_289167259.1">
    <property type="nucleotide sequence ID" value="NZ_JASZZN010000033.1"/>
</dbReference>
<protein>
    <submittedName>
        <fullName evidence="1">CehA/McbA family metallohydrolase</fullName>
    </submittedName>
</protein>
<comment type="caution">
    <text evidence="1">The sequence shown here is derived from an EMBL/GenBank/DDBJ whole genome shotgun (WGS) entry which is preliminary data.</text>
</comment>
<dbReference type="NCBIfam" id="NF038032">
    <property type="entry name" value="CehA_McbA_metalo"/>
    <property type="match status" value="1"/>
</dbReference>
<name>A0ABT7PSE2_9BACT</name>